<gene>
    <name evidence="2" type="ORF">ACFFRE_04580</name>
</gene>
<reference evidence="2 3" key="1">
    <citation type="submission" date="2024-09" db="EMBL/GenBank/DDBJ databases">
        <authorList>
            <person name="Sun Q."/>
            <person name="Mori K."/>
        </authorList>
    </citation>
    <scope>NUCLEOTIDE SEQUENCE [LARGE SCALE GENOMIC DNA]</scope>
    <source>
        <strain evidence="2 3">JCM 15389</strain>
    </source>
</reference>
<name>A0ABV6C160_9ACTN</name>
<dbReference type="RefSeq" id="WP_248105363.1">
    <property type="nucleotide sequence ID" value="NZ_JAKHEX010000002.1"/>
</dbReference>
<proteinExistence type="predicted"/>
<keyword evidence="1" id="KW-1133">Transmembrane helix</keyword>
<dbReference type="Pfam" id="PF19684">
    <property type="entry name" value="DUF6186"/>
    <property type="match status" value="1"/>
</dbReference>
<organism evidence="2 3">
    <name type="scientific">Aciditerrimonas ferrireducens</name>
    <dbReference type="NCBI Taxonomy" id="667306"/>
    <lineage>
        <taxon>Bacteria</taxon>
        <taxon>Bacillati</taxon>
        <taxon>Actinomycetota</taxon>
        <taxon>Acidimicrobiia</taxon>
        <taxon>Acidimicrobiales</taxon>
        <taxon>Acidimicrobiaceae</taxon>
        <taxon>Aciditerrimonas</taxon>
    </lineage>
</organism>
<keyword evidence="3" id="KW-1185">Reference proteome</keyword>
<sequence>MLVTIALDALWAALAAGLVGLVVASHLPRPVDRPAPLVQPFGQLVRRAVERPWARGLLLLGWLWLGWHFFAR</sequence>
<evidence type="ECO:0000256" key="1">
    <source>
        <dbReference type="SAM" id="Phobius"/>
    </source>
</evidence>
<dbReference type="InterPro" id="IPR046177">
    <property type="entry name" value="DUF6186"/>
</dbReference>
<comment type="caution">
    <text evidence="2">The sequence shown here is derived from an EMBL/GenBank/DDBJ whole genome shotgun (WGS) entry which is preliminary data.</text>
</comment>
<keyword evidence="1" id="KW-0472">Membrane</keyword>
<keyword evidence="1" id="KW-0812">Transmembrane</keyword>
<evidence type="ECO:0000313" key="3">
    <source>
        <dbReference type="Proteomes" id="UP001589788"/>
    </source>
</evidence>
<feature type="transmembrane region" description="Helical" evidence="1">
    <location>
        <begin position="53"/>
        <end position="71"/>
    </location>
</feature>
<evidence type="ECO:0000313" key="2">
    <source>
        <dbReference type="EMBL" id="MFC0081428.1"/>
    </source>
</evidence>
<dbReference type="Proteomes" id="UP001589788">
    <property type="component" value="Unassembled WGS sequence"/>
</dbReference>
<protein>
    <submittedName>
        <fullName evidence="2">DUF6186 family protein</fullName>
    </submittedName>
</protein>
<dbReference type="EMBL" id="JBHLYQ010000030">
    <property type="protein sequence ID" value="MFC0081428.1"/>
    <property type="molecule type" value="Genomic_DNA"/>
</dbReference>
<accession>A0ABV6C160</accession>